<keyword evidence="3" id="KW-0408">Iron</keyword>
<dbReference type="NCBIfam" id="NF045797">
    <property type="entry name" value="DsrO"/>
    <property type="match status" value="1"/>
</dbReference>
<dbReference type="PROSITE" id="PS51318">
    <property type="entry name" value="TAT"/>
    <property type="match status" value="1"/>
</dbReference>
<protein>
    <submittedName>
        <fullName evidence="7">Tetrathionate reductase subunit B</fullName>
    </submittedName>
</protein>
<sequence length="326" mass="36601">MSKSLPPSSPDTPMTTESEPLLPILNNGGSSRRNVMKGVGLTLGLAAFGKAISPLATIPDNVSVDEFLQQHYKELTDDDKQEILARLESEAKEDYGADVSITDHRPIPGVKFGYAINLSKCNGNGKCVEACHKENNHDRSTGESYIRVLEMDKGSMDMEAGNTTYDHTVPQDDKFYMPVQCQQCDNPPCVTVCPVEATWKEEDGIVVVDYNWCIGCRYCEAACPYHARRFNWEEPTIPAEEVNPEQSYLSNRIRPQGVMEKCHFCLHRTREGRLPACLEACPTGARVFGDLNDPESDIVWLLKNKRVFLLKEELGTQPSFFYFFDS</sequence>
<accession>A0A517MV83</accession>
<dbReference type="PROSITE" id="PS00198">
    <property type="entry name" value="4FE4S_FER_1"/>
    <property type="match status" value="1"/>
</dbReference>
<keyword evidence="4" id="KW-0411">Iron-sulfur</keyword>
<dbReference type="PANTHER" id="PTHR43177">
    <property type="entry name" value="PROTEIN NRFC"/>
    <property type="match status" value="1"/>
</dbReference>
<dbReference type="RefSeq" id="WP_246117929.1">
    <property type="nucleotide sequence ID" value="NZ_CP036263.1"/>
</dbReference>
<proteinExistence type="predicted"/>
<dbReference type="KEGG" id="amob:HG15A2_20780"/>
<dbReference type="Pfam" id="PF13247">
    <property type="entry name" value="Fer4_11"/>
    <property type="match status" value="2"/>
</dbReference>
<evidence type="ECO:0000256" key="2">
    <source>
        <dbReference type="ARBA" id="ARBA00022723"/>
    </source>
</evidence>
<keyword evidence="2" id="KW-0479">Metal-binding</keyword>
<dbReference type="PROSITE" id="PS51379">
    <property type="entry name" value="4FE4S_FER_2"/>
    <property type="match status" value="1"/>
</dbReference>
<dbReference type="InterPro" id="IPR054822">
    <property type="entry name" value="DsrO-like"/>
</dbReference>
<dbReference type="InterPro" id="IPR050954">
    <property type="entry name" value="ET_IronSulfur_Cluster-Binding"/>
</dbReference>
<dbReference type="EMBL" id="CP036263">
    <property type="protein sequence ID" value="QDS98793.1"/>
    <property type="molecule type" value="Genomic_DNA"/>
</dbReference>
<dbReference type="SUPFAM" id="SSF54862">
    <property type="entry name" value="4Fe-4S ferredoxins"/>
    <property type="match status" value="1"/>
</dbReference>
<evidence type="ECO:0000256" key="3">
    <source>
        <dbReference type="ARBA" id="ARBA00023004"/>
    </source>
</evidence>
<dbReference type="PANTHER" id="PTHR43177:SF3">
    <property type="entry name" value="PROTEIN NRFC HOMOLOG"/>
    <property type="match status" value="1"/>
</dbReference>
<evidence type="ECO:0000256" key="1">
    <source>
        <dbReference type="ARBA" id="ARBA00022485"/>
    </source>
</evidence>
<feature type="compositionally biased region" description="Polar residues" evidence="5">
    <location>
        <begin position="1"/>
        <end position="18"/>
    </location>
</feature>
<dbReference type="Proteomes" id="UP000319852">
    <property type="component" value="Chromosome"/>
</dbReference>
<dbReference type="InterPro" id="IPR017900">
    <property type="entry name" value="4Fe4S_Fe_S_CS"/>
</dbReference>
<evidence type="ECO:0000313" key="8">
    <source>
        <dbReference type="Proteomes" id="UP000319852"/>
    </source>
</evidence>
<evidence type="ECO:0000256" key="5">
    <source>
        <dbReference type="SAM" id="MobiDB-lite"/>
    </source>
</evidence>
<dbReference type="GO" id="GO:0051539">
    <property type="term" value="F:4 iron, 4 sulfur cluster binding"/>
    <property type="evidence" value="ECO:0007669"/>
    <property type="project" value="UniProtKB-KW"/>
</dbReference>
<keyword evidence="1" id="KW-0004">4Fe-4S</keyword>
<feature type="region of interest" description="Disordered" evidence="5">
    <location>
        <begin position="1"/>
        <end position="29"/>
    </location>
</feature>
<reference evidence="7 8" key="1">
    <citation type="submission" date="2019-02" db="EMBL/GenBank/DDBJ databases">
        <title>Deep-cultivation of Planctomycetes and their phenomic and genomic characterization uncovers novel biology.</title>
        <authorList>
            <person name="Wiegand S."/>
            <person name="Jogler M."/>
            <person name="Boedeker C."/>
            <person name="Pinto D."/>
            <person name="Vollmers J."/>
            <person name="Rivas-Marin E."/>
            <person name="Kohn T."/>
            <person name="Peeters S.H."/>
            <person name="Heuer A."/>
            <person name="Rast P."/>
            <person name="Oberbeckmann S."/>
            <person name="Bunk B."/>
            <person name="Jeske O."/>
            <person name="Meyerdierks A."/>
            <person name="Storesund J.E."/>
            <person name="Kallscheuer N."/>
            <person name="Luecker S."/>
            <person name="Lage O.M."/>
            <person name="Pohl T."/>
            <person name="Merkel B.J."/>
            <person name="Hornburger P."/>
            <person name="Mueller R.-W."/>
            <person name="Bruemmer F."/>
            <person name="Labrenz M."/>
            <person name="Spormann A.M."/>
            <person name="Op den Camp H."/>
            <person name="Overmann J."/>
            <person name="Amann R."/>
            <person name="Jetten M.S.M."/>
            <person name="Mascher T."/>
            <person name="Medema M.H."/>
            <person name="Devos D.P."/>
            <person name="Kaster A.-K."/>
            <person name="Ovreas L."/>
            <person name="Rohde M."/>
            <person name="Galperin M.Y."/>
            <person name="Jogler C."/>
        </authorList>
    </citation>
    <scope>NUCLEOTIDE SEQUENCE [LARGE SCALE GENOMIC DNA]</scope>
    <source>
        <strain evidence="7 8">HG15A2</strain>
    </source>
</reference>
<dbReference type="GO" id="GO:0046872">
    <property type="term" value="F:metal ion binding"/>
    <property type="evidence" value="ECO:0007669"/>
    <property type="project" value="UniProtKB-KW"/>
</dbReference>
<evidence type="ECO:0000259" key="6">
    <source>
        <dbReference type="PROSITE" id="PS51379"/>
    </source>
</evidence>
<dbReference type="InterPro" id="IPR006311">
    <property type="entry name" value="TAT_signal"/>
</dbReference>
<dbReference type="InterPro" id="IPR017896">
    <property type="entry name" value="4Fe4S_Fe-S-bd"/>
</dbReference>
<keyword evidence="8" id="KW-1185">Reference proteome</keyword>
<evidence type="ECO:0000313" key="7">
    <source>
        <dbReference type="EMBL" id="QDS98793.1"/>
    </source>
</evidence>
<name>A0A517MV83_9BACT</name>
<evidence type="ECO:0000256" key="4">
    <source>
        <dbReference type="ARBA" id="ARBA00023014"/>
    </source>
</evidence>
<dbReference type="CDD" id="cd10551">
    <property type="entry name" value="PsrB"/>
    <property type="match status" value="1"/>
</dbReference>
<dbReference type="AlphaFoldDB" id="A0A517MV83"/>
<feature type="domain" description="4Fe-4S ferredoxin-type" evidence="6">
    <location>
        <begin position="204"/>
        <end position="233"/>
    </location>
</feature>
<organism evidence="7 8">
    <name type="scientific">Adhaeretor mobilis</name>
    <dbReference type="NCBI Taxonomy" id="1930276"/>
    <lineage>
        <taxon>Bacteria</taxon>
        <taxon>Pseudomonadati</taxon>
        <taxon>Planctomycetota</taxon>
        <taxon>Planctomycetia</taxon>
        <taxon>Pirellulales</taxon>
        <taxon>Lacipirellulaceae</taxon>
        <taxon>Adhaeretor</taxon>
    </lineage>
</organism>
<dbReference type="Gene3D" id="3.30.70.20">
    <property type="match status" value="2"/>
</dbReference>
<gene>
    <name evidence="7" type="primary">ttrB</name>
    <name evidence="7" type="ORF">HG15A2_20780</name>
</gene>